<dbReference type="Pfam" id="PF10011">
    <property type="entry name" value="DUF2254"/>
    <property type="match status" value="1"/>
</dbReference>
<organism evidence="2 3">
    <name type="scientific">Winogradskyella thalassocola</name>
    <dbReference type="NCBI Taxonomy" id="262004"/>
    <lineage>
        <taxon>Bacteria</taxon>
        <taxon>Pseudomonadati</taxon>
        <taxon>Bacteroidota</taxon>
        <taxon>Flavobacteriia</taxon>
        <taxon>Flavobacteriales</taxon>
        <taxon>Flavobacteriaceae</taxon>
        <taxon>Winogradskyella</taxon>
    </lineage>
</organism>
<feature type="transmembrane region" description="Helical" evidence="1">
    <location>
        <begin position="31"/>
        <end position="54"/>
    </location>
</feature>
<accession>A0A1G7YDF9</accession>
<evidence type="ECO:0000256" key="1">
    <source>
        <dbReference type="SAM" id="Phobius"/>
    </source>
</evidence>
<keyword evidence="1" id="KW-0812">Transmembrane</keyword>
<keyword evidence="1" id="KW-1133">Transmembrane helix</keyword>
<dbReference type="STRING" id="262004.SAMN04489796_101998"/>
<protein>
    <submittedName>
        <fullName evidence="2">Uncharacterized membrane protein</fullName>
    </submittedName>
</protein>
<keyword evidence="3" id="KW-1185">Reference proteome</keyword>
<sequence length="401" mass="45538">MIYLESIGISKYLVEHAPILVVNNAETARSLLTTFVAGLISIMVFSFSLVMILLNQASSNFSPRLLPGLISNRRHQIILGIYNSTLLYCIFTLVSITPQGDKYQLPGFSVLLSIVFMTLSLGAFIYFIHSISQEIQVNTIMDKIFKKSKARLDKLIEAEKHLDIEFEDTSNWKEVMADSTGYMQDVSLNSLADLAEEHQLKIEIVPIKGAYVLKGIPILKYKGDNDDDLEKKLAEAITFSNSELIEDNYVLAFKQITEIALKAMSPGINDPGTCINCIDYLTELFALRMTKKNKSYYFSEDETALIFINTVSFEQLLYNVMASLRTYCKHDIIIVQKLFLMLQYLLQNSNVLNENYSKVVVKEIKNLKKDALDNHKNEADIIVIQSCIKRLQQVNASEYDI</sequence>
<dbReference type="AlphaFoldDB" id="A0A1G7YDF9"/>
<gene>
    <name evidence="2" type="ORF">SAMN04489796_101998</name>
</gene>
<dbReference type="EMBL" id="FNCZ01000001">
    <property type="protein sequence ID" value="SDG94424.1"/>
    <property type="molecule type" value="Genomic_DNA"/>
</dbReference>
<reference evidence="3" key="1">
    <citation type="submission" date="2016-10" db="EMBL/GenBank/DDBJ databases">
        <authorList>
            <person name="Varghese N."/>
            <person name="Submissions S."/>
        </authorList>
    </citation>
    <scope>NUCLEOTIDE SEQUENCE [LARGE SCALE GENOMIC DNA]</scope>
    <source>
        <strain evidence="3">DSM 15363</strain>
    </source>
</reference>
<feature type="transmembrane region" description="Helical" evidence="1">
    <location>
        <begin position="108"/>
        <end position="128"/>
    </location>
</feature>
<dbReference type="Proteomes" id="UP000199492">
    <property type="component" value="Unassembled WGS sequence"/>
</dbReference>
<keyword evidence="1" id="KW-0472">Membrane</keyword>
<feature type="transmembrane region" description="Helical" evidence="1">
    <location>
        <begin position="75"/>
        <end position="96"/>
    </location>
</feature>
<evidence type="ECO:0000313" key="3">
    <source>
        <dbReference type="Proteomes" id="UP000199492"/>
    </source>
</evidence>
<proteinExistence type="predicted"/>
<evidence type="ECO:0000313" key="2">
    <source>
        <dbReference type="EMBL" id="SDG94424.1"/>
    </source>
</evidence>
<dbReference type="InterPro" id="IPR018723">
    <property type="entry name" value="DUF2254_membrane"/>
</dbReference>
<name>A0A1G7YDF9_9FLAO</name>